<keyword evidence="2 5" id="KW-0812">Transmembrane</keyword>
<feature type="transmembrane region" description="Helical" evidence="5">
    <location>
        <begin position="106"/>
        <end position="127"/>
    </location>
</feature>
<evidence type="ECO:0000256" key="2">
    <source>
        <dbReference type="ARBA" id="ARBA00022692"/>
    </source>
</evidence>
<reference evidence="6 7" key="1">
    <citation type="submission" date="2020-04" db="EMBL/GenBank/DDBJ databases">
        <authorList>
            <person name="Laetsch R D."/>
            <person name="Stevens L."/>
            <person name="Kumar S."/>
            <person name="Blaxter L. M."/>
        </authorList>
    </citation>
    <scope>NUCLEOTIDE SEQUENCE [LARGE SCALE GENOMIC DNA]</scope>
</reference>
<keyword evidence="7" id="KW-1185">Reference proteome</keyword>
<dbReference type="GO" id="GO:1905515">
    <property type="term" value="P:non-motile cilium assembly"/>
    <property type="evidence" value="ECO:0007669"/>
    <property type="project" value="TreeGrafter"/>
</dbReference>
<name>A0A8S1EQ45_9PELO</name>
<dbReference type="AlphaFoldDB" id="A0A8S1EQ45"/>
<comment type="caution">
    <text evidence="6">The sequence shown here is derived from an EMBL/GenBank/DDBJ whole genome shotgun (WGS) entry which is preliminary data.</text>
</comment>
<protein>
    <submittedName>
        <fullName evidence="6">Uncharacterized protein</fullName>
    </submittedName>
</protein>
<feature type="transmembrane region" description="Helical" evidence="5">
    <location>
        <begin position="139"/>
        <end position="159"/>
    </location>
</feature>
<sequence>MATLPSTLHCSLQHCTFNPNMLQALNSLTLKNEILSSFPLQMALHFNISLFPFHLIQILLALYFKYDLMTLTFRVILYSAYIVHISSEAIRLGLGFYGNLAENMSALSGFLITSSLIQLPITVFLLASTSYPKLPLEYVFYPVFIIFIMIEIVFGIAALKRTATREMSKYAKIIMEDQSNSRY</sequence>
<keyword evidence="4 5" id="KW-0472">Membrane</keyword>
<organism evidence="6 7">
    <name type="scientific">Caenorhabditis bovis</name>
    <dbReference type="NCBI Taxonomy" id="2654633"/>
    <lineage>
        <taxon>Eukaryota</taxon>
        <taxon>Metazoa</taxon>
        <taxon>Ecdysozoa</taxon>
        <taxon>Nematoda</taxon>
        <taxon>Chromadorea</taxon>
        <taxon>Rhabditida</taxon>
        <taxon>Rhabditina</taxon>
        <taxon>Rhabditomorpha</taxon>
        <taxon>Rhabditoidea</taxon>
        <taxon>Rhabditidae</taxon>
        <taxon>Peloderinae</taxon>
        <taxon>Caenorhabditis</taxon>
    </lineage>
</organism>
<dbReference type="PANTHER" id="PTHR13531">
    <property type="entry name" value="GEO07735P1-RELATED-RELATED"/>
    <property type="match status" value="1"/>
</dbReference>
<evidence type="ECO:0000256" key="5">
    <source>
        <dbReference type="SAM" id="Phobius"/>
    </source>
</evidence>
<dbReference type="OrthoDB" id="311720at2759"/>
<dbReference type="InterPro" id="IPR019184">
    <property type="entry name" value="Uncharacterised_TM-17"/>
</dbReference>
<evidence type="ECO:0000313" key="6">
    <source>
        <dbReference type="EMBL" id="CAB3403537.1"/>
    </source>
</evidence>
<keyword evidence="3 5" id="KW-1133">Transmembrane helix</keyword>
<dbReference type="PANTHER" id="PTHR13531:SF6">
    <property type="entry name" value="TMEM (HUMAN TRANSMEMBRANE PROTEIN) HOMOLOG"/>
    <property type="match status" value="1"/>
</dbReference>
<dbReference type="EMBL" id="CADEPM010000003">
    <property type="protein sequence ID" value="CAB3403537.1"/>
    <property type="molecule type" value="Genomic_DNA"/>
</dbReference>
<dbReference type="GO" id="GO:0016020">
    <property type="term" value="C:membrane"/>
    <property type="evidence" value="ECO:0007669"/>
    <property type="project" value="UniProtKB-SubCell"/>
</dbReference>
<feature type="transmembrane region" description="Helical" evidence="5">
    <location>
        <begin position="44"/>
        <end position="64"/>
    </location>
</feature>
<evidence type="ECO:0000256" key="1">
    <source>
        <dbReference type="ARBA" id="ARBA00004141"/>
    </source>
</evidence>
<evidence type="ECO:0000256" key="3">
    <source>
        <dbReference type="ARBA" id="ARBA00022989"/>
    </source>
</evidence>
<gene>
    <name evidence="6" type="ORF">CBOVIS_LOCUS5999</name>
</gene>
<evidence type="ECO:0000313" key="7">
    <source>
        <dbReference type="Proteomes" id="UP000494206"/>
    </source>
</evidence>
<dbReference type="GO" id="GO:0035869">
    <property type="term" value="C:ciliary transition zone"/>
    <property type="evidence" value="ECO:0007669"/>
    <property type="project" value="TreeGrafter"/>
</dbReference>
<dbReference type="Pfam" id="PF09799">
    <property type="entry name" value="Transmemb_17"/>
    <property type="match status" value="1"/>
</dbReference>
<comment type="subcellular location">
    <subcellularLocation>
        <location evidence="1">Membrane</location>
        <topology evidence="1">Multi-pass membrane protein</topology>
    </subcellularLocation>
</comment>
<proteinExistence type="predicted"/>
<evidence type="ECO:0000256" key="4">
    <source>
        <dbReference type="ARBA" id="ARBA00023136"/>
    </source>
</evidence>
<dbReference type="Proteomes" id="UP000494206">
    <property type="component" value="Unassembled WGS sequence"/>
</dbReference>
<accession>A0A8S1EQ45</accession>